<reference evidence="2 3" key="1">
    <citation type="journal article" date="2012" name="J. Bacteriol.">
        <title>Genome sequence of the bacterium Streptomyces davawensis JCM 4913 and heterologous production of the unique antibiotic roseoflavin.</title>
        <authorList>
            <person name="Jankowitsch F."/>
            <person name="Schwarz J."/>
            <person name="Ruckert C."/>
            <person name="Gust B."/>
            <person name="Szczepanowski R."/>
            <person name="Blom J."/>
            <person name="Pelzer S."/>
            <person name="Kalinowski J."/>
            <person name="Mack M."/>
        </authorList>
    </citation>
    <scope>NUCLEOTIDE SEQUENCE [LARGE SCALE GENOMIC DNA]</scope>
    <source>
        <strain evidence="3">DSM 101723 / JCM 4913 / KCC S-0913 / 768</strain>
    </source>
</reference>
<dbReference type="EMBL" id="HE971709">
    <property type="protein sequence ID" value="CCK30384.1"/>
    <property type="molecule type" value="Genomic_DNA"/>
</dbReference>
<dbReference type="Proteomes" id="UP000008043">
    <property type="component" value="Chromosome"/>
</dbReference>
<evidence type="ECO:0000256" key="1">
    <source>
        <dbReference type="SAM" id="MobiDB-lite"/>
    </source>
</evidence>
<proteinExistence type="predicted"/>
<gene>
    <name evidence="2" type="ORF">BN159_6005</name>
</gene>
<evidence type="ECO:0000313" key="3">
    <source>
        <dbReference type="Proteomes" id="UP000008043"/>
    </source>
</evidence>
<dbReference type="KEGG" id="sdv:BN159_6005"/>
<protein>
    <submittedName>
        <fullName evidence="2">Uncharacterized protein</fullName>
    </submittedName>
</protein>
<dbReference type="HOGENOM" id="CLU_3391570_0_0_11"/>
<evidence type="ECO:0000313" key="2">
    <source>
        <dbReference type="EMBL" id="CCK30384.1"/>
    </source>
</evidence>
<feature type="region of interest" description="Disordered" evidence="1">
    <location>
        <begin position="1"/>
        <end position="32"/>
    </location>
</feature>
<keyword evidence="3" id="KW-1185">Reference proteome</keyword>
<dbReference type="STRING" id="1214101.BN159_6005"/>
<sequence>MITPMPGKGAFTPKYVTSKDGLLGDPQRVEVA</sequence>
<organism evidence="2 3">
    <name type="scientific">Streptomyces davaonensis (strain DSM 101723 / JCM 4913 / KCC S-0913 / 768)</name>
    <dbReference type="NCBI Taxonomy" id="1214101"/>
    <lineage>
        <taxon>Bacteria</taxon>
        <taxon>Bacillati</taxon>
        <taxon>Actinomycetota</taxon>
        <taxon>Actinomycetes</taxon>
        <taxon>Kitasatosporales</taxon>
        <taxon>Streptomycetaceae</taxon>
        <taxon>Streptomyces</taxon>
    </lineage>
</organism>
<name>K4RC32_STRDJ</name>
<accession>K4RC32</accession>
<dbReference type="AlphaFoldDB" id="K4RC32"/>